<evidence type="ECO:0000256" key="3">
    <source>
        <dbReference type="SAM" id="SignalP"/>
    </source>
</evidence>
<dbReference type="STRING" id="326475.AWB66_00705"/>
<dbReference type="Pfam" id="PF04355">
    <property type="entry name" value="BamE"/>
    <property type="match status" value="1"/>
</dbReference>
<dbReference type="GO" id="GO:0019867">
    <property type="term" value="C:outer membrane"/>
    <property type="evidence" value="ECO:0007669"/>
    <property type="project" value="InterPro"/>
</dbReference>
<dbReference type="PROSITE" id="PS51257">
    <property type="entry name" value="PROKAR_LIPOPROTEIN"/>
    <property type="match status" value="1"/>
</dbReference>
<evidence type="ECO:0000313" key="6">
    <source>
        <dbReference type="Proteomes" id="UP000054717"/>
    </source>
</evidence>
<evidence type="ECO:0000256" key="2">
    <source>
        <dbReference type="ARBA" id="ARBA00023136"/>
    </source>
</evidence>
<feature type="chain" id="PRO_5011114474" evidence="3">
    <location>
        <begin position="30"/>
        <end position="188"/>
    </location>
</feature>
<proteinExistence type="predicted"/>
<gene>
    <name evidence="5" type="ORF">AWB66_00705</name>
</gene>
<evidence type="ECO:0000256" key="1">
    <source>
        <dbReference type="ARBA" id="ARBA00022729"/>
    </source>
</evidence>
<dbReference type="RefSeq" id="WP_087628899.1">
    <property type="nucleotide sequence ID" value="NZ_FCNZ02000002.1"/>
</dbReference>
<comment type="caution">
    <text evidence="5">The sequence shown here is derived from an EMBL/GenBank/DDBJ whole genome shotgun (WGS) entry which is preliminary data.</text>
</comment>
<keyword evidence="1 3" id="KW-0732">Signal</keyword>
<protein>
    <submittedName>
        <fullName evidence="5">Membrane protein SmpA</fullName>
    </submittedName>
</protein>
<dbReference type="Proteomes" id="UP000054717">
    <property type="component" value="Unassembled WGS sequence"/>
</dbReference>
<dbReference type="EMBL" id="FCNZ02000002">
    <property type="protein sequence ID" value="SAL16714.1"/>
    <property type="molecule type" value="Genomic_DNA"/>
</dbReference>
<keyword evidence="2" id="KW-0472">Membrane</keyword>
<name>A0A158FA89_9BURK</name>
<evidence type="ECO:0000259" key="4">
    <source>
        <dbReference type="Pfam" id="PF04355"/>
    </source>
</evidence>
<organism evidence="5 6">
    <name type="scientific">Caballeronia telluris</name>
    <dbReference type="NCBI Taxonomy" id="326475"/>
    <lineage>
        <taxon>Bacteria</taxon>
        <taxon>Pseudomonadati</taxon>
        <taxon>Pseudomonadota</taxon>
        <taxon>Betaproteobacteria</taxon>
        <taxon>Burkholderiales</taxon>
        <taxon>Burkholderiaceae</taxon>
        <taxon>Caballeronia</taxon>
    </lineage>
</organism>
<dbReference type="Gene3D" id="3.30.1450.10">
    <property type="match status" value="1"/>
</dbReference>
<accession>A0A158FA89</accession>
<reference evidence="5" key="1">
    <citation type="submission" date="2016-01" db="EMBL/GenBank/DDBJ databases">
        <authorList>
            <person name="Peeters Charlotte."/>
        </authorList>
    </citation>
    <scope>NUCLEOTIDE SEQUENCE</scope>
    <source>
        <strain evidence="5">LMG 22936</strain>
    </source>
</reference>
<dbReference type="InterPro" id="IPR037873">
    <property type="entry name" value="BamE-like"/>
</dbReference>
<dbReference type="InterPro" id="IPR007450">
    <property type="entry name" value="BamE_dom"/>
</dbReference>
<dbReference type="AlphaFoldDB" id="A0A158FA89"/>
<sequence length="188" mass="20652">MTKETVRTLSRRAPVWVTLAAALSAAALMQGCATRSHLSDDGMNDKLVFPAADSSTWTHNGTFPLVEALRKLRPGMTKDQVAGLLGRPHYSEGFFLVREWDYRLNVTNEAGAPQFACQLKVLFNSHNEARGYYRKCGDNVETLADGKWRKYEPPVEVHSRGDDVEPVATTAAAVNAVSSEAVKTAQID</sequence>
<keyword evidence="6" id="KW-1185">Reference proteome</keyword>
<feature type="domain" description="Outer membrane protein assembly factor BamE" evidence="4">
    <location>
        <begin position="61"/>
        <end position="127"/>
    </location>
</feature>
<evidence type="ECO:0000313" key="5">
    <source>
        <dbReference type="EMBL" id="SAL16714.1"/>
    </source>
</evidence>
<feature type="signal peptide" evidence="3">
    <location>
        <begin position="1"/>
        <end position="29"/>
    </location>
</feature>